<dbReference type="Gene3D" id="3.20.20.70">
    <property type="entry name" value="Aldolase class I"/>
    <property type="match status" value="1"/>
</dbReference>
<feature type="domain" description="Thiamine phosphate synthase/TenI" evidence="1">
    <location>
        <begin position="19"/>
        <end position="194"/>
    </location>
</feature>
<dbReference type="InterPro" id="IPR022998">
    <property type="entry name" value="ThiamineP_synth_TenI"/>
</dbReference>
<accession>A0A2S9YXZ3</accession>
<name>A0A2S9YXZ3_9BACT</name>
<organism evidence="2 3">
    <name type="scientific">Enhygromyxa salina</name>
    <dbReference type="NCBI Taxonomy" id="215803"/>
    <lineage>
        <taxon>Bacteria</taxon>
        <taxon>Pseudomonadati</taxon>
        <taxon>Myxococcota</taxon>
        <taxon>Polyangia</taxon>
        <taxon>Nannocystales</taxon>
        <taxon>Nannocystaceae</taxon>
        <taxon>Enhygromyxa</taxon>
    </lineage>
</organism>
<evidence type="ECO:0000313" key="3">
    <source>
        <dbReference type="Proteomes" id="UP000238823"/>
    </source>
</evidence>
<dbReference type="CDD" id="cd00564">
    <property type="entry name" value="TMP_TenI"/>
    <property type="match status" value="1"/>
</dbReference>
<comment type="caution">
    <text evidence="2">The sequence shown here is derived from an EMBL/GenBank/DDBJ whole genome shotgun (WGS) entry which is preliminary data.</text>
</comment>
<dbReference type="EMBL" id="PVNL01000007">
    <property type="protein sequence ID" value="PRQ09929.1"/>
    <property type="molecule type" value="Genomic_DNA"/>
</dbReference>
<dbReference type="OrthoDB" id="9810880at2"/>
<dbReference type="GO" id="GO:0009228">
    <property type="term" value="P:thiamine biosynthetic process"/>
    <property type="evidence" value="ECO:0007669"/>
    <property type="project" value="UniProtKB-KW"/>
</dbReference>
<dbReference type="SUPFAM" id="SSF51391">
    <property type="entry name" value="Thiamin phosphate synthase"/>
    <property type="match status" value="1"/>
</dbReference>
<dbReference type="Proteomes" id="UP000238823">
    <property type="component" value="Unassembled WGS sequence"/>
</dbReference>
<protein>
    <submittedName>
        <fullName evidence="2">Thiamine-phosphate pyrophosphorylase</fullName>
    </submittedName>
</protein>
<dbReference type="AlphaFoldDB" id="A0A2S9YXZ3"/>
<proteinExistence type="predicted"/>
<evidence type="ECO:0000259" key="1">
    <source>
        <dbReference type="Pfam" id="PF02581"/>
    </source>
</evidence>
<evidence type="ECO:0000313" key="2">
    <source>
        <dbReference type="EMBL" id="PRQ09929.1"/>
    </source>
</evidence>
<sequence length="233" mass="24150">MRLLAITPPAALAPTLDPAVVDSWLQAGADALGLAVLLREPGASAATILADPRLLALRHALAVRGVPALVSVDPTALELEPLLTAAPALAGIQLRGDPAPELCERWRVQLPGMTIGRSVHGATPTPNRFVDYTCLAPIFPPHTVQAGVDKRAIGLDALRSWTAVCGDVIALGGVTPANADACLAAGARGVAGIRLFFARNAEARDNVGALRQVFSLRESPGPDDHGSQAQRRG</sequence>
<reference evidence="2 3" key="1">
    <citation type="submission" date="2018-03" db="EMBL/GenBank/DDBJ databases">
        <title>Draft Genome Sequences of the Obligatory Marine Myxobacteria Enhygromyxa salina SWB007.</title>
        <authorList>
            <person name="Poehlein A."/>
            <person name="Moghaddam J.A."/>
            <person name="Harms H."/>
            <person name="Alanjari M."/>
            <person name="Koenig G.M."/>
            <person name="Daniel R."/>
            <person name="Schaeberle T.F."/>
        </authorList>
    </citation>
    <scope>NUCLEOTIDE SEQUENCE [LARGE SCALE GENOMIC DNA]</scope>
    <source>
        <strain evidence="2 3">SWB007</strain>
    </source>
</reference>
<dbReference type="InterPro" id="IPR036206">
    <property type="entry name" value="ThiamineP_synth_sf"/>
</dbReference>
<dbReference type="InterPro" id="IPR013785">
    <property type="entry name" value="Aldolase_TIM"/>
</dbReference>
<dbReference type="RefSeq" id="WP_106087441.1">
    <property type="nucleotide sequence ID" value="NZ_PVNL01000007.1"/>
</dbReference>
<gene>
    <name evidence="2" type="ORF">ENSA7_03450</name>
</gene>
<dbReference type="Pfam" id="PF02581">
    <property type="entry name" value="TMP-TENI"/>
    <property type="match status" value="1"/>
</dbReference>